<name>A0A5P1E7I6_ASPOF</name>
<gene>
    <name evidence="2" type="ORF">A4U43_C09F610</name>
</gene>
<evidence type="ECO:0000313" key="2">
    <source>
        <dbReference type="EMBL" id="ONK57447.1"/>
    </source>
</evidence>
<dbReference type="Proteomes" id="UP000243459">
    <property type="component" value="Chromosome 9"/>
</dbReference>
<protein>
    <submittedName>
        <fullName evidence="2">Uncharacterized protein</fullName>
    </submittedName>
</protein>
<dbReference type="AlphaFoldDB" id="A0A5P1E7I6"/>
<proteinExistence type="predicted"/>
<evidence type="ECO:0000313" key="3">
    <source>
        <dbReference type="Proteomes" id="UP000243459"/>
    </source>
</evidence>
<dbReference type="EMBL" id="CM007389">
    <property type="protein sequence ID" value="ONK57447.1"/>
    <property type="molecule type" value="Genomic_DNA"/>
</dbReference>
<feature type="compositionally biased region" description="Gly residues" evidence="1">
    <location>
        <begin position="10"/>
        <end position="22"/>
    </location>
</feature>
<sequence>MQFPVRGGRGRGNGQGDVRGYGADIGSGNWAAGGNDIRIRNVLGHISDGMQIGSNNFSETDNVVRIGQSGNSNRPAQCRDDDDTVEVTGCWGALVAPIKKQLRRNSKS</sequence>
<reference evidence="3" key="1">
    <citation type="journal article" date="2017" name="Nat. Commun.">
        <title>The asparagus genome sheds light on the origin and evolution of a young Y chromosome.</title>
        <authorList>
            <person name="Harkess A."/>
            <person name="Zhou J."/>
            <person name="Xu C."/>
            <person name="Bowers J.E."/>
            <person name="Van der Hulst R."/>
            <person name="Ayyampalayam S."/>
            <person name="Mercati F."/>
            <person name="Riccardi P."/>
            <person name="McKain M.R."/>
            <person name="Kakrana A."/>
            <person name="Tang H."/>
            <person name="Ray J."/>
            <person name="Groenendijk J."/>
            <person name="Arikit S."/>
            <person name="Mathioni S.M."/>
            <person name="Nakano M."/>
            <person name="Shan H."/>
            <person name="Telgmann-Rauber A."/>
            <person name="Kanno A."/>
            <person name="Yue Z."/>
            <person name="Chen H."/>
            <person name="Li W."/>
            <person name="Chen Y."/>
            <person name="Xu X."/>
            <person name="Zhang Y."/>
            <person name="Luo S."/>
            <person name="Chen H."/>
            <person name="Gao J."/>
            <person name="Mao Z."/>
            <person name="Pires J.C."/>
            <person name="Luo M."/>
            <person name="Kudrna D."/>
            <person name="Wing R.A."/>
            <person name="Meyers B.C."/>
            <person name="Yi K."/>
            <person name="Kong H."/>
            <person name="Lavrijsen P."/>
            <person name="Sunseri F."/>
            <person name="Falavigna A."/>
            <person name="Ye Y."/>
            <person name="Leebens-Mack J.H."/>
            <person name="Chen G."/>
        </authorList>
    </citation>
    <scope>NUCLEOTIDE SEQUENCE [LARGE SCALE GENOMIC DNA]</scope>
    <source>
        <strain evidence="3">cv. DH0086</strain>
    </source>
</reference>
<organism evidence="2 3">
    <name type="scientific">Asparagus officinalis</name>
    <name type="common">Garden asparagus</name>
    <dbReference type="NCBI Taxonomy" id="4686"/>
    <lineage>
        <taxon>Eukaryota</taxon>
        <taxon>Viridiplantae</taxon>
        <taxon>Streptophyta</taxon>
        <taxon>Embryophyta</taxon>
        <taxon>Tracheophyta</taxon>
        <taxon>Spermatophyta</taxon>
        <taxon>Magnoliopsida</taxon>
        <taxon>Liliopsida</taxon>
        <taxon>Asparagales</taxon>
        <taxon>Asparagaceae</taxon>
        <taxon>Asparagoideae</taxon>
        <taxon>Asparagus</taxon>
    </lineage>
</organism>
<feature type="region of interest" description="Disordered" evidence="1">
    <location>
        <begin position="1"/>
        <end position="22"/>
    </location>
</feature>
<dbReference type="Gramene" id="ONK57447">
    <property type="protein sequence ID" value="ONK57447"/>
    <property type="gene ID" value="A4U43_C09F610"/>
</dbReference>
<evidence type="ECO:0000256" key="1">
    <source>
        <dbReference type="SAM" id="MobiDB-lite"/>
    </source>
</evidence>
<keyword evidence="3" id="KW-1185">Reference proteome</keyword>
<accession>A0A5P1E7I6</accession>